<sequence>MICENRHTFSSRLKNLSEILFRVISFYEQNLGQLLVLRLPDVVNICKNVEDECALDDLRLMLLLILGSAVQCEQKEHFIERIKRLDLSIQHEIVDCIQQIADNPASVWITSEWSELNSLPVDEASRMYVLLVQHCDRLVKERHELLQRTVDLLLELEAIKQCNENCFSHTSSPPSSPTSSGVSSLISLSKSAMLHSLCDAASSPVSNTNFVEQKSHLMVELAELKSKVRRLHHELEEKNELVVELKEILEQNKEASNKLRHENLELIQEARSAKAYRDEVDVLTERVRKVDRLESEVQRYRDRMNELDYYKSRVEELREDNRILSETKTMLED</sequence>
<reference evidence="6 7" key="1">
    <citation type="journal article" date="2018" name="Gigascience">
        <title>Genomes of trombidid mites reveal novel predicted allergens and laterally-transferred genes associated with secondary metabolism.</title>
        <authorList>
            <person name="Dong X."/>
            <person name="Chaisiri K."/>
            <person name="Xia D."/>
            <person name="Armstrong S.D."/>
            <person name="Fang Y."/>
            <person name="Donnelly M.J."/>
            <person name="Kadowaki T."/>
            <person name="McGarry J.W."/>
            <person name="Darby A.C."/>
            <person name="Makepeace B.L."/>
        </authorList>
    </citation>
    <scope>NUCLEOTIDE SEQUENCE [LARGE SCALE GENOMIC DNA]</scope>
    <source>
        <strain evidence="6">UoL-UT</strain>
    </source>
</reference>
<dbReference type="InterPro" id="IPR036872">
    <property type="entry name" value="CH_dom_sf"/>
</dbReference>
<dbReference type="PANTHER" id="PTHR18947">
    <property type="entry name" value="HOOK PROTEINS"/>
    <property type="match status" value="1"/>
</dbReference>
<dbReference type="InterPro" id="IPR043936">
    <property type="entry name" value="HOOK_N"/>
</dbReference>
<evidence type="ECO:0000313" key="6">
    <source>
        <dbReference type="EMBL" id="RWS24288.1"/>
    </source>
</evidence>
<accession>A0A443S9Q9</accession>
<feature type="domain" description="HOOK N-terminal" evidence="5">
    <location>
        <begin position="11"/>
        <end position="99"/>
    </location>
</feature>
<organism evidence="6 7">
    <name type="scientific">Leptotrombidium deliense</name>
    <dbReference type="NCBI Taxonomy" id="299467"/>
    <lineage>
        <taxon>Eukaryota</taxon>
        <taxon>Metazoa</taxon>
        <taxon>Ecdysozoa</taxon>
        <taxon>Arthropoda</taxon>
        <taxon>Chelicerata</taxon>
        <taxon>Arachnida</taxon>
        <taxon>Acari</taxon>
        <taxon>Acariformes</taxon>
        <taxon>Trombidiformes</taxon>
        <taxon>Prostigmata</taxon>
        <taxon>Anystina</taxon>
        <taxon>Parasitengona</taxon>
        <taxon>Trombiculoidea</taxon>
        <taxon>Trombiculidae</taxon>
        <taxon>Leptotrombidium</taxon>
    </lineage>
</organism>
<dbReference type="VEuPathDB" id="VectorBase:LDEU007752"/>
<dbReference type="Proteomes" id="UP000288716">
    <property type="component" value="Unassembled WGS sequence"/>
</dbReference>
<dbReference type="PANTHER" id="PTHR18947:SF28">
    <property type="entry name" value="GIRDIN, ISOFORM A"/>
    <property type="match status" value="1"/>
</dbReference>
<keyword evidence="2" id="KW-0963">Cytoplasm</keyword>
<keyword evidence="3 4" id="KW-0175">Coiled coil</keyword>
<dbReference type="AlphaFoldDB" id="A0A443S9Q9"/>
<dbReference type="GO" id="GO:0008017">
    <property type="term" value="F:microtubule binding"/>
    <property type="evidence" value="ECO:0007669"/>
    <property type="project" value="TreeGrafter"/>
</dbReference>
<dbReference type="STRING" id="299467.A0A443S9Q9"/>
<dbReference type="Pfam" id="PF19047">
    <property type="entry name" value="HOOK_N"/>
    <property type="match status" value="1"/>
</dbReference>
<evidence type="ECO:0000259" key="5">
    <source>
        <dbReference type="Pfam" id="PF19047"/>
    </source>
</evidence>
<dbReference type="GO" id="GO:0031122">
    <property type="term" value="P:cytoplasmic microtubule organization"/>
    <property type="evidence" value="ECO:0007669"/>
    <property type="project" value="TreeGrafter"/>
</dbReference>
<proteinExistence type="predicted"/>
<evidence type="ECO:0000256" key="4">
    <source>
        <dbReference type="SAM" id="Coils"/>
    </source>
</evidence>
<evidence type="ECO:0000256" key="1">
    <source>
        <dbReference type="ARBA" id="ARBA00004496"/>
    </source>
</evidence>
<dbReference type="Gene3D" id="1.10.418.10">
    <property type="entry name" value="Calponin-like domain"/>
    <property type="match status" value="1"/>
</dbReference>
<keyword evidence="7" id="KW-1185">Reference proteome</keyword>
<name>A0A443S9Q9_9ACAR</name>
<dbReference type="GO" id="GO:0030705">
    <property type="term" value="P:cytoskeleton-dependent intracellular transport"/>
    <property type="evidence" value="ECO:0007669"/>
    <property type="project" value="InterPro"/>
</dbReference>
<evidence type="ECO:0000256" key="3">
    <source>
        <dbReference type="ARBA" id="ARBA00023054"/>
    </source>
</evidence>
<gene>
    <name evidence="6" type="ORF">B4U80_11561</name>
</gene>
<evidence type="ECO:0000313" key="7">
    <source>
        <dbReference type="Proteomes" id="UP000288716"/>
    </source>
</evidence>
<comment type="caution">
    <text evidence="6">The sequence shown here is derived from an EMBL/GenBank/DDBJ whole genome shotgun (WGS) entry which is preliminary data.</text>
</comment>
<feature type="coiled-coil region" evidence="4">
    <location>
        <begin position="214"/>
        <end position="327"/>
    </location>
</feature>
<dbReference type="GO" id="GO:0051959">
    <property type="term" value="F:dynein light intermediate chain binding"/>
    <property type="evidence" value="ECO:0007669"/>
    <property type="project" value="TreeGrafter"/>
</dbReference>
<dbReference type="OrthoDB" id="10254988at2759"/>
<protein>
    <submittedName>
        <fullName evidence="6">Protein Daple-like protein</fullName>
    </submittedName>
</protein>
<comment type="subcellular location">
    <subcellularLocation>
        <location evidence="1">Cytoplasm</location>
    </subcellularLocation>
</comment>
<dbReference type="GO" id="GO:0005737">
    <property type="term" value="C:cytoplasm"/>
    <property type="evidence" value="ECO:0007669"/>
    <property type="project" value="UniProtKB-SubCell"/>
</dbReference>
<evidence type="ECO:0000256" key="2">
    <source>
        <dbReference type="ARBA" id="ARBA00022490"/>
    </source>
</evidence>
<dbReference type="GO" id="GO:0005813">
    <property type="term" value="C:centrosome"/>
    <property type="evidence" value="ECO:0007669"/>
    <property type="project" value="TreeGrafter"/>
</dbReference>
<dbReference type="SUPFAM" id="SSF116907">
    <property type="entry name" value="Hook domain"/>
    <property type="match status" value="1"/>
</dbReference>
<feature type="non-terminal residue" evidence="6">
    <location>
        <position position="333"/>
    </location>
</feature>
<dbReference type="EMBL" id="NCKV01005083">
    <property type="protein sequence ID" value="RWS24288.1"/>
    <property type="molecule type" value="Genomic_DNA"/>
</dbReference>